<accession>A0A811MXE8</accession>
<dbReference type="AlphaFoldDB" id="A0A811MXE8"/>
<protein>
    <submittedName>
        <fullName evidence="2">Uncharacterized protein</fullName>
    </submittedName>
</protein>
<evidence type="ECO:0000313" key="3">
    <source>
        <dbReference type="Proteomes" id="UP000604825"/>
    </source>
</evidence>
<dbReference type="Proteomes" id="UP000604825">
    <property type="component" value="Unassembled WGS sequence"/>
</dbReference>
<feature type="compositionally biased region" description="Basic and acidic residues" evidence="1">
    <location>
        <begin position="1"/>
        <end position="10"/>
    </location>
</feature>
<name>A0A811MXE8_9POAL</name>
<proteinExistence type="predicted"/>
<reference evidence="2" key="1">
    <citation type="submission" date="2020-10" db="EMBL/GenBank/DDBJ databases">
        <authorList>
            <person name="Han B."/>
            <person name="Lu T."/>
            <person name="Zhao Q."/>
            <person name="Huang X."/>
            <person name="Zhao Y."/>
        </authorList>
    </citation>
    <scope>NUCLEOTIDE SEQUENCE</scope>
</reference>
<keyword evidence="3" id="KW-1185">Reference proteome</keyword>
<dbReference type="EMBL" id="CAJGYO010000002">
    <property type="protein sequence ID" value="CAD6214077.1"/>
    <property type="molecule type" value="Genomic_DNA"/>
</dbReference>
<evidence type="ECO:0000256" key="1">
    <source>
        <dbReference type="SAM" id="MobiDB-lite"/>
    </source>
</evidence>
<organism evidence="2 3">
    <name type="scientific">Miscanthus lutarioriparius</name>
    <dbReference type="NCBI Taxonomy" id="422564"/>
    <lineage>
        <taxon>Eukaryota</taxon>
        <taxon>Viridiplantae</taxon>
        <taxon>Streptophyta</taxon>
        <taxon>Embryophyta</taxon>
        <taxon>Tracheophyta</taxon>
        <taxon>Spermatophyta</taxon>
        <taxon>Magnoliopsida</taxon>
        <taxon>Liliopsida</taxon>
        <taxon>Poales</taxon>
        <taxon>Poaceae</taxon>
        <taxon>PACMAD clade</taxon>
        <taxon>Panicoideae</taxon>
        <taxon>Andropogonodae</taxon>
        <taxon>Andropogoneae</taxon>
        <taxon>Saccharinae</taxon>
        <taxon>Miscanthus</taxon>
    </lineage>
</organism>
<gene>
    <name evidence="2" type="ORF">NCGR_LOCUS9543</name>
</gene>
<evidence type="ECO:0000313" key="2">
    <source>
        <dbReference type="EMBL" id="CAD6214077.1"/>
    </source>
</evidence>
<feature type="region of interest" description="Disordered" evidence="1">
    <location>
        <begin position="1"/>
        <end position="24"/>
    </location>
</feature>
<comment type="caution">
    <text evidence="2">The sequence shown here is derived from an EMBL/GenBank/DDBJ whole genome shotgun (WGS) entry which is preliminary data.</text>
</comment>
<sequence length="89" mass="9829">MLEVKKRGDIPMDNPIEVDGIQGGDIPLDSNNQVLEGGDGVEYFDSDGDASYDEDSDGAFTRRKCRFPIFDSSVDTPQFAVDMCFRGKD</sequence>